<name>A0A0L0TAW3_ALLM3</name>
<dbReference type="EMBL" id="GG745375">
    <property type="protein sequence ID" value="KNE71943.1"/>
    <property type="molecule type" value="Genomic_DNA"/>
</dbReference>
<accession>A0A0L0TAW3</accession>
<evidence type="ECO:0000313" key="3">
    <source>
        <dbReference type="Proteomes" id="UP000054350"/>
    </source>
</evidence>
<protein>
    <submittedName>
        <fullName evidence="2">Uncharacterized protein</fullName>
    </submittedName>
</protein>
<feature type="region of interest" description="Disordered" evidence="1">
    <location>
        <begin position="177"/>
        <end position="197"/>
    </location>
</feature>
<feature type="compositionally biased region" description="Basic residues" evidence="1">
    <location>
        <begin position="10"/>
        <end position="22"/>
    </location>
</feature>
<organism evidence="2 3">
    <name type="scientific">Allomyces macrogynus (strain ATCC 38327)</name>
    <name type="common">Allomyces javanicus var. macrogynus</name>
    <dbReference type="NCBI Taxonomy" id="578462"/>
    <lineage>
        <taxon>Eukaryota</taxon>
        <taxon>Fungi</taxon>
        <taxon>Fungi incertae sedis</taxon>
        <taxon>Blastocladiomycota</taxon>
        <taxon>Blastocladiomycetes</taxon>
        <taxon>Blastocladiales</taxon>
        <taxon>Blastocladiaceae</taxon>
        <taxon>Allomyces</taxon>
    </lineage>
</organism>
<reference evidence="2 3" key="1">
    <citation type="submission" date="2009-11" db="EMBL/GenBank/DDBJ databases">
        <title>Annotation of Allomyces macrogynus ATCC 38327.</title>
        <authorList>
            <consortium name="The Broad Institute Genome Sequencing Platform"/>
            <person name="Russ C."/>
            <person name="Cuomo C."/>
            <person name="Burger G."/>
            <person name="Gray M.W."/>
            <person name="Holland P.W.H."/>
            <person name="King N."/>
            <person name="Lang F.B.F."/>
            <person name="Roger A.J."/>
            <person name="Ruiz-Trillo I."/>
            <person name="Young S.K."/>
            <person name="Zeng Q."/>
            <person name="Gargeya S."/>
            <person name="Fitzgerald M."/>
            <person name="Haas B."/>
            <person name="Abouelleil A."/>
            <person name="Alvarado L."/>
            <person name="Arachchi H.M."/>
            <person name="Berlin A."/>
            <person name="Chapman S.B."/>
            <person name="Gearin G."/>
            <person name="Goldberg J."/>
            <person name="Griggs A."/>
            <person name="Gujja S."/>
            <person name="Hansen M."/>
            <person name="Heiman D."/>
            <person name="Howarth C."/>
            <person name="Larimer J."/>
            <person name="Lui A."/>
            <person name="MacDonald P.J.P."/>
            <person name="McCowen C."/>
            <person name="Montmayeur A."/>
            <person name="Murphy C."/>
            <person name="Neiman D."/>
            <person name="Pearson M."/>
            <person name="Priest M."/>
            <person name="Roberts A."/>
            <person name="Saif S."/>
            <person name="Shea T."/>
            <person name="Sisk P."/>
            <person name="Stolte C."/>
            <person name="Sykes S."/>
            <person name="Wortman J."/>
            <person name="Nusbaum C."/>
            <person name="Birren B."/>
        </authorList>
    </citation>
    <scope>NUCLEOTIDE SEQUENCE [LARGE SCALE GENOMIC DNA]</scope>
    <source>
        <strain evidence="2 3">ATCC 38327</strain>
    </source>
</reference>
<evidence type="ECO:0000313" key="2">
    <source>
        <dbReference type="EMBL" id="KNE71943.1"/>
    </source>
</evidence>
<proteinExistence type="predicted"/>
<feature type="region of interest" description="Disordered" evidence="1">
    <location>
        <begin position="112"/>
        <end position="145"/>
    </location>
</feature>
<sequence>MRSLPSNQIRGRRSPKRARSGPRPRSTGMTGMFRPGPAHGPAVAQRDPGAPAANLGGAARHAPGRVHWWVFLHGLAQPVPAVAENRDYPVLSETPSPCTRRPAPFVSCSSARRGHVGAGGRDAESAPARRGPDPADSKGVADGPGWECRDVRQVEAQYDGGYRARRLCQVQFARRAPDARAWRRGHEPAAETVPARH</sequence>
<reference evidence="3" key="2">
    <citation type="submission" date="2009-11" db="EMBL/GenBank/DDBJ databases">
        <title>The Genome Sequence of Allomyces macrogynus strain ATCC 38327.</title>
        <authorList>
            <consortium name="The Broad Institute Genome Sequencing Platform"/>
            <person name="Russ C."/>
            <person name="Cuomo C."/>
            <person name="Shea T."/>
            <person name="Young S.K."/>
            <person name="Zeng Q."/>
            <person name="Koehrsen M."/>
            <person name="Haas B."/>
            <person name="Borodovsky M."/>
            <person name="Guigo R."/>
            <person name="Alvarado L."/>
            <person name="Berlin A."/>
            <person name="Borenstein D."/>
            <person name="Chen Z."/>
            <person name="Engels R."/>
            <person name="Freedman E."/>
            <person name="Gellesch M."/>
            <person name="Goldberg J."/>
            <person name="Griggs A."/>
            <person name="Gujja S."/>
            <person name="Heiman D."/>
            <person name="Hepburn T."/>
            <person name="Howarth C."/>
            <person name="Jen D."/>
            <person name="Larson L."/>
            <person name="Lewis B."/>
            <person name="Mehta T."/>
            <person name="Park D."/>
            <person name="Pearson M."/>
            <person name="Roberts A."/>
            <person name="Saif S."/>
            <person name="Shenoy N."/>
            <person name="Sisk P."/>
            <person name="Stolte C."/>
            <person name="Sykes S."/>
            <person name="Walk T."/>
            <person name="White J."/>
            <person name="Yandava C."/>
            <person name="Burger G."/>
            <person name="Gray M.W."/>
            <person name="Holland P.W.H."/>
            <person name="King N."/>
            <person name="Lang F.B.F."/>
            <person name="Roger A.J."/>
            <person name="Ruiz-Trillo I."/>
            <person name="Lander E."/>
            <person name="Nusbaum C."/>
        </authorList>
    </citation>
    <scope>NUCLEOTIDE SEQUENCE [LARGE SCALE GENOMIC DNA]</scope>
    <source>
        <strain evidence="3">ATCC 38327</strain>
    </source>
</reference>
<dbReference type="Proteomes" id="UP000054350">
    <property type="component" value="Unassembled WGS sequence"/>
</dbReference>
<gene>
    <name evidence="2" type="ORF">AMAG_16366</name>
</gene>
<keyword evidence="3" id="KW-1185">Reference proteome</keyword>
<dbReference type="AlphaFoldDB" id="A0A0L0TAW3"/>
<evidence type="ECO:0000256" key="1">
    <source>
        <dbReference type="SAM" id="MobiDB-lite"/>
    </source>
</evidence>
<feature type="compositionally biased region" description="Low complexity" evidence="1">
    <location>
        <begin position="48"/>
        <end position="58"/>
    </location>
</feature>
<feature type="compositionally biased region" description="Basic and acidic residues" evidence="1">
    <location>
        <begin position="177"/>
        <end position="189"/>
    </location>
</feature>
<feature type="region of interest" description="Disordered" evidence="1">
    <location>
        <begin position="1"/>
        <end position="58"/>
    </location>
</feature>
<dbReference type="VEuPathDB" id="FungiDB:AMAG_16366"/>